<proteinExistence type="predicted"/>
<dbReference type="InterPro" id="IPR029044">
    <property type="entry name" value="Nucleotide-diphossugar_trans"/>
</dbReference>
<dbReference type="Gene3D" id="3.90.550.10">
    <property type="entry name" value="Spore Coat Polysaccharide Biosynthesis Protein SpsA, Chain A"/>
    <property type="match status" value="1"/>
</dbReference>
<sequence length="462" mass="52618">MRILLKCTTRSRPAQFLSVLQKYVSLANRLDLLGVCVTCDLDDASMVSGDVQHAIKNITHAVAWSEIYYGNSGGKIEAINANIQSVPWAWDIIVIVSDDMVPQIKGYDDVLRSHMMANYADTNGILWVNDGTQGDKLNTISIMGRAMYTSFGYIYHPSYVSLYCDTEFTDLCKGSLASKCTYIPYVLIRHEHPGTGFPERNDALYARNQRYWGLDMNTYISRKPYEYDWSILIATIPGRELSLQRLLEVIQENRKAICPDLRIDVQIAFDNREKKIGTKRQELLQSAKGKYISFIDDDDTVTAAYFEDALATIKGGFHCCRLRGQMNQYTFTHSIENTLTMPMCRGDEFIRPPNHLNVIMTGIANLISFRNATRGEDLDWTIRLAQSGWLRTEYQSEHSRIHYIYNLGNRRVDPKTAEMQRTTNYQTMLQMVWREGGAGERQIPSSPRGGGLRLGVKGFVSK</sequence>
<evidence type="ECO:0000313" key="1">
    <source>
        <dbReference type="EMBL" id="QHT35534.1"/>
    </source>
</evidence>
<protein>
    <submittedName>
        <fullName evidence="1">Uncharacterized protein</fullName>
    </submittedName>
</protein>
<dbReference type="EMBL" id="MN739022">
    <property type="protein sequence ID" value="QHT35534.1"/>
    <property type="molecule type" value="Genomic_DNA"/>
</dbReference>
<dbReference type="SUPFAM" id="SSF53448">
    <property type="entry name" value="Nucleotide-diphospho-sugar transferases"/>
    <property type="match status" value="1"/>
</dbReference>
<accession>A0A6C0F2L9</accession>
<name>A0A6C0F2L9_9ZZZZ</name>
<dbReference type="AlphaFoldDB" id="A0A6C0F2L9"/>
<reference evidence="1" key="1">
    <citation type="journal article" date="2020" name="Nature">
        <title>Giant virus diversity and host interactions through global metagenomics.</title>
        <authorList>
            <person name="Schulz F."/>
            <person name="Roux S."/>
            <person name="Paez-Espino D."/>
            <person name="Jungbluth S."/>
            <person name="Walsh D.A."/>
            <person name="Denef V.J."/>
            <person name="McMahon K.D."/>
            <person name="Konstantinidis K.T."/>
            <person name="Eloe-Fadrosh E.A."/>
            <person name="Kyrpides N.C."/>
            <person name="Woyke T."/>
        </authorList>
    </citation>
    <scope>NUCLEOTIDE SEQUENCE</scope>
    <source>
        <strain evidence="1">GVMAG-M-3300009180-45</strain>
    </source>
</reference>
<organism evidence="1">
    <name type="scientific">viral metagenome</name>
    <dbReference type="NCBI Taxonomy" id="1070528"/>
    <lineage>
        <taxon>unclassified sequences</taxon>
        <taxon>metagenomes</taxon>
        <taxon>organismal metagenomes</taxon>
    </lineage>
</organism>